<proteinExistence type="predicted"/>
<dbReference type="Pfam" id="PF13715">
    <property type="entry name" value="CarbopepD_reg_2"/>
    <property type="match status" value="1"/>
</dbReference>
<evidence type="ECO:0000313" key="1">
    <source>
        <dbReference type="EMBL" id="TLF45649.1"/>
    </source>
</evidence>
<dbReference type="Proteomes" id="UP000308382">
    <property type="component" value="Unassembled WGS sequence"/>
</dbReference>
<reference evidence="1 2" key="1">
    <citation type="journal article" date="2017" name="Int. J. Syst. Evol. Microbiol.">
        <title>Maripseudobacter aurantiacus gen. nov., sp. nov., a novel member of the family Flavobacteriaceae isolated from a sedimentation basin.</title>
        <authorList>
            <person name="Chen C."/>
            <person name="Su Y."/>
            <person name="Tao T."/>
            <person name="Fu G."/>
            <person name="Zhang C."/>
            <person name="Sun C."/>
            <person name="Zhang X."/>
            <person name="Wu M."/>
        </authorList>
    </citation>
    <scope>NUCLEOTIDE SEQUENCE [LARGE SCALE GENOMIC DNA]</scope>
    <source>
        <strain evidence="2">CDA4</strain>
    </source>
</reference>
<keyword evidence="1" id="KW-0645">Protease</keyword>
<protein>
    <submittedName>
        <fullName evidence="1">Carboxypeptidase-like regulatory domain-containing protein</fullName>
    </submittedName>
</protein>
<dbReference type="GO" id="GO:0004180">
    <property type="term" value="F:carboxypeptidase activity"/>
    <property type="evidence" value="ECO:0007669"/>
    <property type="project" value="UniProtKB-KW"/>
</dbReference>
<comment type="caution">
    <text evidence="1">The sequence shown here is derived from an EMBL/GenBank/DDBJ whole genome shotgun (WGS) entry which is preliminary data.</text>
</comment>
<organism evidence="1 2">
    <name type="scientific">Maribacter aurantiacus</name>
    <dbReference type="NCBI Taxonomy" id="1882343"/>
    <lineage>
        <taxon>Bacteria</taxon>
        <taxon>Pseudomonadati</taxon>
        <taxon>Bacteroidota</taxon>
        <taxon>Flavobacteriia</taxon>
        <taxon>Flavobacteriales</taxon>
        <taxon>Flavobacteriaceae</taxon>
        <taxon>Maribacter</taxon>
    </lineage>
</organism>
<dbReference type="OrthoDB" id="1201225at2"/>
<dbReference type="SUPFAM" id="SSF49464">
    <property type="entry name" value="Carboxypeptidase regulatory domain-like"/>
    <property type="match status" value="1"/>
</dbReference>
<dbReference type="EMBL" id="VBUK01000002">
    <property type="protein sequence ID" value="TLF45649.1"/>
    <property type="molecule type" value="Genomic_DNA"/>
</dbReference>
<gene>
    <name evidence="1" type="ORF">FEK29_05885</name>
</gene>
<evidence type="ECO:0000313" key="2">
    <source>
        <dbReference type="Proteomes" id="UP000308382"/>
    </source>
</evidence>
<keyword evidence="1" id="KW-0121">Carboxypeptidase</keyword>
<dbReference type="InterPro" id="IPR008969">
    <property type="entry name" value="CarboxyPept-like_regulatory"/>
</dbReference>
<name>A0A5R8MA89_9FLAO</name>
<dbReference type="AlphaFoldDB" id="A0A5R8MA89"/>
<accession>A0A5R8MA89</accession>
<keyword evidence="2" id="KW-1185">Reference proteome</keyword>
<dbReference type="RefSeq" id="WP_138257496.1">
    <property type="nucleotide sequence ID" value="NZ_VBUK01000002.1"/>
</dbReference>
<sequence>MRRSFKLILLVFSLLYGITNAFGQNEGYIIGQLVDTEKNEAIPFATIRIRDKAVGVISNVDGTFKVPLEFKEIGEVLEISCLSYQTLLVELSTLMENEVNIVPLKSSTFQLQEAVVSAKIKKLSAKQIVKIAINSIPQNYPQNAFGLVGYYRDYQVKDKNYINLSEALIKVNDKGFDVHDNFGNSYQLLSFGLNTDFEVDSFAKQPYDYERQNKIVPSAKMVNDGGNEFITLSIHDAIRNYGLESFSFINDLRTDFVESHSFRLQRTTNYKSQQIYEIVFSFRNNDYRAEGTIHINKDDYAIHKLNYYLYKRKKPGDKSSAVNANERFSDGFNKMTGELLYHIQSEYARGQANKMFLSYISFYNKVLVKRPAEFKSKFVINLEDKSFKIQVNKVPAELDKIRTRDFKVSYRNDAVPIKEFWFQEDERTFIVCPHVGYERAEQLLKGLFLERDNLQVADVKYSYRDIKDSLGNKLDERKWEYIHQYREFFVQEATLGHQLISENEEMAKNMPLDSPKQPVLRDYLEGNYWMNTPLPNIQN</sequence>
<keyword evidence="1" id="KW-0378">Hydrolase</keyword>